<keyword evidence="2" id="KW-1185">Reference proteome</keyword>
<proteinExistence type="predicted"/>
<organism evidence="1 2">
    <name type="scientific">Microbacterium galbinum</name>
    <dbReference type="NCBI Taxonomy" id="2851646"/>
    <lineage>
        <taxon>Bacteria</taxon>
        <taxon>Bacillati</taxon>
        <taxon>Actinomycetota</taxon>
        <taxon>Actinomycetes</taxon>
        <taxon>Micrococcales</taxon>
        <taxon>Microbacteriaceae</taxon>
        <taxon>Microbacterium</taxon>
    </lineage>
</organism>
<accession>A0ABY4IRY2</accession>
<dbReference type="EMBL" id="CP078077">
    <property type="protein sequence ID" value="UPL14591.1"/>
    <property type="molecule type" value="Genomic_DNA"/>
</dbReference>
<reference evidence="1 2" key="1">
    <citation type="submission" date="2021-06" db="EMBL/GenBank/DDBJ databases">
        <title>Genome-based taxonomic framework of Microbacterium strains isolated from marine environment, the description of four new species and reclassification of four preexisting species.</title>
        <authorList>
            <person name="Lee S.D."/>
            <person name="Kim S.-M."/>
            <person name="Byeon Y.-S."/>
            <person name="Yang H.L."/>
            <person name="Kim I.S."/>
        </authorList>
    </citation>
    <scope>NUCLEOTIDE SEQUENCE [LARGE SCALE GENOMIC DNA]</scope>
    <source>
        <strain evidence="1 2">SSW1-36</strain>
    </source>
</reference>
<name>A0ABY4IRY2_9MICO</name>
<sequence length="117" mass="12884">MTDTQDSAAPSNDAVHEVPALLLKLAFTPVGAKPGVLTLTRDSIRFVTDKTSETLFALPLSSIIGYENKWAPFAHFSLRTPEKNYKFYFQGGMTMEHGKLSHQIGEELGQALNSLTQ</sequence>
<gene>
    <name evidence="1" type="ORF">KV396_08925</name>
</gene>
<evidence type="ECO:0008006" key="3">
    <source>
        <dbReference type="Google" id="ProtNLM"/>
    </source>
</evidence>
<evidence type="ECO:0000313" key="2">
    <source>
        <dbReference type="Proteomes" id="UP000831963"/>
    </source>
</evidence>
<evidence type="ECO:0000313" key="1">
    <source>
        <dbReference type="EMBL" id="UPL14591.1"/>
    </source>
</evidence>
<dbReference type="Proteomes" id="UP000831963">
    <property type="component" value="Chromosome"/>
</dbReference>
<dbReference type="RefSeq" id="WP_247633016.1">
    <property type="nucleotide sequence ID" value="NZ_CP078077.1"/>
</dbReference>
<protein>
    <recommendedName>
        <fullName evidence="3">YokE-like PH domain-containing protein</fullName>
    </recommendedName>
</protein>